<dbReference type="InterPro" id="IPR007034">
    <property type="entry name" value="BMS1_TSR1_C"/>
</dbReference>
<feature type="domain" description="Ribosome biogenesis protein BMS1/TSR1 C-terminal" evidence="1">
    <location>
        <begin position="315"/>
        <end position="573"/>
    </location>
</feature>
<dbReference type="PANTHER" id="PTHR12858">
    <property type="entry name" value="RIBOSOME BIOGENESIS PROTEIN"/>
    <property type="match status" value="1"/>
</dbReference>
<dbReference type="GO" id="GO:0034511">
    <property type="term" value="F:U3 snoRNA binding"/>
    <property type="evidence" value="ECO:0007669"/>
    <property type="project" value="TreeGrafter"/>
</dbReference>
<protein>
    <submittedName>
        <fullName evidence="2">Pre-rRNA-processing protein Tsr1</fullName>
    </submittedName>
</protein>
<organism evidence="2 3">
    <name type="scientific">Hamiltosporidium tvaerminnensis</name>
    <dbReference type="NCBI Taxonomy" id="1176355"/>
    <lineage>
        <taxon>Eukaryota</taxon>
        <taxon>Fungi</taxon>
        <taxon>Fungi incertae sedis</taxon>
        <taxon>Microsporidia</taxon>
        <taxon>Dubosqiidae</taxon>
        <taxon>Hamiltosporidium</taxon>
    </lineage>
</organism>
<sequence length="579" mass="68094">MTTKFGQKKTKEIKEFLEYPGFYKVVSFVALSNKIELDGIIVEMVERYFEKNKKFQQKYITDESFTNNNYSFNGDCISFSCRKNENYLFFNSNNFTDREATYISRCSDLIVFVIEKEIDNLDRFTMLMKNLPSFLFLYLNKENKYFIQKNVEKYIPKAKILYKDDFLAQLPTIKTFGTRICENRPYFVPKMFLYDNINQILEVEGFMNQGILSDKLICNGELEFIIEEYIIGDKRFSNSEIKNICSQNYNINILAETDDLEKHNLNIERQNIKENYNEEDLDIEESYESTITEEENSNKYELSETEASGSILEDKIDLIEKYSEYRGIKNLSTCNLISKEYPDYYENLIFLKNYKGFEKYSKNLESGFGNHQIVKMKLRKNSNIEFNFKSVVFFNILEYEDSLSIFNVSFESNNLIKDFDKLFFDFGYKIIEATPILTNNSSDKIHKKLSETKSGVMTFIAPLCFNVPKVLIMDSSNNILATSTVFWFGDRNIVEEVTLKGYSIKVNKKSVTVKRMFSSKNEVLYFRNIDIHTRNNMKGIIKKPIGTHGMFKAYFPKSFKGESTVFMSLYKQIFPKLNK</sequence>
<gene>
    <name evidence="2" type="ORF">CWI37_0397p0030</name>
</gene>
<evidence type="ECO:0000313" key="2">
    <source>
        <dbReference type="EMBL" id="TBU02889.1"/>
    </source>
</evidence>
<name>A0A4Q9L5L4_9MICR</name>
<dbReference type="GO" id="GO:0030688">
    <property type="term" value="C:preribosome, small subunit precursor"/>
    <property type="evidence" value="ECO:0007669"/>
    <property type="project" value="TreeGrafter"/>
</dbReference>
<evidence type="ECO:0000313" key="3">
    <source>
        <dbReference type="Proteomes" id="UP000292362"/>
    </source>
</evidence>
<dbReference type="GO" id="GO:0000462">
    <property type="term" value="P:maturation of SSU-rRNA from tricistronic rRNA transcript (SSU-rRNA, 5.8S rRNA, LSU-rRNA)"/>
    <property type="evidence" value="ECO:0007669"/>
    <property type="project" value="TreeGrafter"/>
</dbReference>
<dbReference type="SMART" id="SM01362">
    <property type="entry name" value="DUF663"/>
    <property type="match status" value="1"/>
</dbReference>
<dbReference type="PANTHER" id="PTHR12858:SF1">
    <property type="entry name" value="PRE-RRNA-PROCESSING PROTEIN TSR1 HOMOLOG"/>
    <property type="match status" value="1"/>
</dbReference>
<dbReference type="AlphaFoldDB" id="A0A4Q9L5L4"/>
<dbReference type="GO" id="GO:0003924">
    <property type="term" value="F:GTPase activity"/>
    <property type="evidence" value="ECO:0007669"/>
    <property type="project" value="TreeGrafter"/>
</dbReference>
<dbReference type="EMBL" id="PITJ01000397">
    <property type="protein sequence ID" value="TBU02889.1"/>
    <property type="molecule type" value="Genomic_DNA"/>
</dbReference>
<reference evidence="2 3" key="1">
    <citation type="submission" date="2017-12" db="EMBL/GenBank/DDBJ databases">
        <authorList>
            <person name="Pombert J.-F."/>
            <person name="Haag K.L."/>
            <person name="Ebert D."/>
        </authorList>
    </citation>
    <scope>NUCLEOTIDE SEQUENCE [LARGE SCALE GENOMIC DNA]</scope>
    <source>
        <strain evidence="2">FI-OER-3-3</strain>
    </source>
</reference>
<dbReference type="GO" id="GO:0000479">
    <property type="term" value="P:endonucleolytic cleavage of tricistronic rRNA transcript (SSU-rRNA, 5.8S rRNA, LSU-rRNA)"/>
    <property type="evidence" value="ECO:0007669"/>
    <property type="project" value="TreeGrafter"/>
</dbReference>
<accession>A0A4Q9L5L4</accession>
<dbReference type="InterPro" id="IPR039761">
    <property type="entry name" value="Bms1/Tsr1"/>
</dbReference>
<dbReference type="Pfam" id="PF04950">
    <property type="entry name" value="RIBIOP_C"/>
    <property type="match status" value="1"/>
</dbReference>
<evidence type="ECO:0000259" key="1">
    <source>
        <dbReference type="SMART" id="SM01362"/>
    </source>
</evidence>
<comment type="caution">
    <text evidence="2">The sequence shown here is derived from an EMBL/GenBank/DDBJ whole genome shotgun (WGS) entry which is preliminary data.</text>
</comment>
<dbReference type="Proteomes" id="UP000292362">
    <property type="component" value="Unassembled WGS sequence"/>
</dbReference>
<dbReference type="VEuPathDB" id="MicrosporidiaDB:CWI37_0397p0030"/>
<dbReference type="GO" id="GO:0005525">
    <property type="term" value="F:GTP binding"/>
    <property type="evidence" value="ECO:0007669"/>
    <property type="project" value="TreeGrafter"/>
</dbReference>
<proteinExistence type="predicted"/>